<proteinExistence type="predicted"/>
<organism evidence="5">
    <name type="scientific">marine sediment metagenome</name>
    <dbReference type="NCBI Taxonomy" id="412755"/>
    <lineage>
        <taxon>unclassified sequences</taxon>
        <taxon>metagenomes</taxon>
        <taxon>ecological metagenomes</taxon>
    </lineage>
</organism>
<name>X0XBC9_9ZZZZ</name>
<evidence type="ECO:0000256" key="3">
    <source>
        <dbReference type="ARBA" id="ARBA00023157"/>
    </source>
</evidence>
<dbReference type="Pfam" id="PF07740">
    <property type="entry name" value="Toxin_12"/>
    <property type="match status" value="1"/>
</dbReference>
<protein>
    <submittedName>
        <fullName evidence="5">Uncharacterized protein</fullName>
    </submittedName>
</protein>
<feature type="non-terminal residue" evidence="5">
    <location>
        <position position="1"/>
    </location>
</feature>
<accession>X0XBC9</accession>
<feature type="compositionally biased region" description="Acidic residues" evidence="4">
    <location>
        <begin position="33"/>
        <end position="44"/>
    </location>
</feature>
<comment type="caution">
    <text evidence="5">The sequence shown here is derived from an EMBL/GenBank/DDBJ whole genome shotgun (WGS) entry which is preliminary data.</text>
</comment>
<keyword evidence="3" id="KW-1015">Disulfide bond</keyword>
<sequence length="252" mass="27026">AACGALGDGCEADADCCAGLACIEWTCAPTDDVPDGSDGGDDGDGGAPVEHPGGVVADHTAAADFDSIPATALDAAKSGFRIFYGHTSHGSQIVTGMNMLDTGPGTLSMEEDEGVDLGHNGYLGWVDITREVLGRPSDETNMVMWSWCGGCSDNTEEGIDAYLDAMDQLEHDHPDVLFVYMTGHLDEEGTGPEGNLYVRNNQIRDYCTANDKILYDFADIESYDPDGNYYPYETDWCNWCEDWCASHSCPTG</sequence>
<evidence type="ECO:0000256" key="1">
    <source>
        <dbReference type="ARBA" id="ARBA00004613"/>
    </source>
</evidence>
<reference evidence="5" key="1">
    <citation type="journal article" date="2014" name="Front. Microbiol.">
        <title>High frequency of phylogenetically diverse reductive dehalogenase-homologous genes in deep subseafloor sedimentary metagenomes.</title>
        <authorList>
            <person name="Kawai M."/>
            <person name="Futagami T."/>
            <person name="Toyoda A."/>
            <person name="Takaki Y."/>
            <person name="Nishi S."/>
            <person name="Hori S."/>
            <person name="Arai W."/>
            <person name="Tsubouchi T."/>
            <person name="Morono Y."/>
            <person name="Uchiyama I."/>
            <person name="Ito T."/>
            <person name="Fujiyama A."/>
            <person name="Inagaki F."/>
            <person name="Takami H."/>
        </authorList>
    </citation>
    <scope>NUCLEOTIDE SEQUENCE</scope>
    <source>
        <strain evidence="5">Expedition CK06-06</strain>
    </source>
</reference>
<feature type="region of interest" description="Disordered" evidence="4">
    <location>
        <begin position="33"/>
        <end position="52"/>
    </location>
</feature>
<evidence type="ECO:0000256" key="2">
    <source>
        <dbReference type="ARBA" id="ARBA00022525"/>
    </source>
</evidence>
<comment type="subcellular location">
    <subcellularLocation>
        <location evidence="1">Secreted</location>
    </subcellularLocation>
</comment>
<dbReference type="AlphaFoldDB" id="X0XBC9"/>
<dbReference type="GO" id="GO:0005576">
    <property type="term" value="C:extracellular region"/>
    <property type="evidence" value="ECO:0007669"/>
    <property type="project" value="UniProtKB-SubCell"/>
</dbReference>
<feature type="non-terminal residue" evidence="5">
    <location>
        <position position="252"/>
    </location>
</feature>
<evidence type="ECO:0000256" key="4">
    <source>
        <dbReference type="SAM" id="MobiDB-lite"/>
    </source>
</evidence>
<keyword evidence="2" id="KW-0964">Secreted</keyword>
<dbReference type="GO" id="GO:0008200">
    <property type="term" value="F:ion channel inhibitor activity"/>
    <property type="evidence" value="ECO:0007669"/>
    <property type="project" value="InterPro"/>
</dbReference>
<dbReference type="EMBL" id="BARS01041595">
    <property type="protein sequence ID" value="GAG33948.1"/>
    <property type="molecule type" value="Genomic_DNA"/>
</dbReference>
<evidence type="ECO:0000313" key="5">
    <source>
        <dbReference type="EMBL" id="GAG33948.1"/>
    </source>
</evidence>
<gene>
    <name evidence="5" type="ORF">S01H1_63240</name>
</gene>
<dbReference type="InterPro" id="IPR011696">
    <property type="entry name" value="Huwentoxin-1"/>
</dbReference>